<feature type="transmembrane region" description="Helical" evidence="5">
    <location>
        <begin position="307"/>
        <end position="323"/>
    </location>
</feature>
<keyword evidence="2 5" id="KW-0812">Transmembrane</keyword>
<dbReference type="SUPFAM" id="SSF48452">
    <property type="entry name" value="TPR-like"/>
    <property type="match status" value="1"/>
</dbReference>
<dbReference type="InterPro" id="IPR051533">
    <property type="entry name" value="WaaL-like"/>
</dbReference>
<feature type="transmembrane region" description="Helical" evidence="5">
    <location>
        <begin position="96"/>
        <end position="118"/>
    </location>
</feature>
<protein>
    <recommendedName>
        <fullName evidence="6">O-antigen ligase-related domain-containing protein</fullName>
    </recommendedName>
</protein>
<dbReference type="PANTHER" id="PTHR37422:SF23">
    <property type="entry name" value="TEICHURONIC ACID BIOSYNTHESIS PROTEIN TUAE"/>
    <property type="match status" value="1"/>
</dbReference>
<dbReference type="Proteomes" id="UP000273145">
    <property type="component" value="Chromosome"/>
</dbReference>
<dbReference type="PANTHER" id="PTHR37422">
    <property type="entry name" value="TEICHURONIC ACID BIOSYNTHESIS PROTEIN TUAE"/>
    <property type="match status" value="1"/>
</dbReference>
<dbReference type="KEGG" id="plen:EIM92_08225"/>
<keyword evidence="8" id="KW-1185">Reference proteome</keyword>
<feature type="transmembrane region" description="Helical" evidence="5">
    <location>
        <begin position="173"/>
        <end position="190"/>
    </location>
</feature>
<dbReference type="AlphaFoldDB" id="A0A3S8RTC5"/>
<feature type="transmembrane region" description="Helical" evidence="5">
    <location>
        <begin position="635"/>
        <end position="656"/>
    </location>
</feature>
<evidence type="ECO:0000313" key="7">
    <source>
        <dbReference type="EMBL" id="AZK46182.1"/>
    </source>
</evidence>
<keyword evidence="4 5" id="KW-0472">Membrane</keyword>
<feature type="transmembrane region" description="Helical" evidence="5">
    <location>
        <begin position="202"/>
        <end position="222"/>
    </location>
</feature>
<evidence type="ECO:0000256" key="4">
    <source>
        <dbReference type="ARBA" id="ARBA00023136"/>
    </source>
</evidence>
<evidence type="ECO:0000256" key="2">
    <source>
        <dbReference type="ARBA" id="ARBA00022692"/>
    </source>
</evidence>
<dbReference type="OrthoDB" id="1808577at2"/>
<gene>
    <name evidence="7" type="ORF">EIM92_08225</name>
</gene>
<feature type="transmembrane region" description="Helical" evidence="5">
    <location>
        <begin position="335"/>
        <end position="353"/>
    </location>
</feature>
<dbReference type="GO" id="GO:0016020">
    <property type="term" value="C:membrane"/>
    <property type="evidence" value="ECO:0007669"/>
    <property type="project" value="UniProtKB-SubCell"/>
</dbReference>
<evidence type="ECO:0000259" key="6">
    <source>
        <dbReference type="Pfam" id="PF04932"/>
    </source>
</evidence>
<feature type="transmembrane region" description="Helical" evidence="5">
    <location>
        <begin position="515"/>
        <end position="541"/>
    </location>
</feature>
<feature type="transmembrane region" description="Helical" evidence="5">
    <location>
        <begin position="282"/>
        <end position="301"/>
    </location>
</feature>
<feature type="transmembrane region" description="Helical" evidence="5">
    <location>
        <begin position="242"/>
        <end position="262"/>
    </location>
</feature>
<evidence type="ECO:0000256" key="5">
    <source>
        <dbReference type="SAM" id="Phobius"/>
    </source>
</evidence>
<feature type="domain" description="O-antigen ligase-related" evidence="6">
    <location>
        <begin position="293"/>
        <end position="530"/>
    </location>
</feature>
<keyword evidence="3 5" id="KW-1133">Transmembrane helix</keyword>
<dbReference type="EMBL" id="CP034248">
    <property type="protein sequence ID" value="AZK46182.1"/>
    <property type="molecule type" value="Genomic_DNA"/>
</dbReference>
<feature type="transmembrane region" description="Helical" evidence="5">
    <location>
        <begin position="139"/>
        <end position="161"/>
    </location>
</feature>
<evidence type="ECO:0000313" key="8">
    <source>
        <dbReference type="Proteomes" id="UP000273145"/>
    </source>
</evidence>
<feature type="transmembrane region" description="Helical" evidence="5">
    <location>
        <begin position="437"/>
        <end position="455"/>
    </location>
</feature>
<dbReference type="InterPro" id="IPR007016">
    <property type="entry name" value="O-antigen_ligase-rel_domated"/>
</dbReference>
<dbReference type="Gene3D" id="1.25.40.10">
    <property type="entry name" value="Tetratricopeptide repeat domain"/>
    <property type="match status" value="1"/>
</dbReference>
<name>A0A3S8RTC5_9BACL</name>
<proteinExistence type="predicted"/>
<sequence length="842" mass="93456">MAFFYEKAHLWCHTSYIQEKQAKSRYVNLKDVELVREGSSMHEMRKERAGDTKIRAGTFGMRHEARSWLSILVAFFCTLTGGFACLNRGLYFDDTLLTLGLMLIGITMTALILMGKAVSGQRISRKLLDERQSVYKIQLTHIFVLGGSFLIAGLYAAHLVFSPLSLQATGEAMLKWCFYGCFGLLIYCAGRCTRGKEVLETGWSFLGLLLGATALASVYGLLPYPEAIFRTDQSELSASGARLAGLLQYPNTFGAVMGVFLLERLIYLAQISAANYTRQQRWRIYAVAGSSYIYIVCLLLTESRGAYIAVATAGLAGFLQLQGADRYRYARQSGVLFFFGLVTAGQLFSARLAPPLLSGLLIFVTIMCAALAGVQHLTSFGAGRIALRSFAGSGLARITRDPLIGRGVRWLAAPSLIEPGIRHGIAGCLEGARVRRVAASSIVLVTVLLIAWLSIGPLERMYSLATASSRLLMYRDAWRLFLTSPWFGQGGGTWDVMYRAIQATPYVGREVHSGYINILLEIGLTGLVVLMLWLAVFGVVLARQRCRIWPSSLVILLHSIVDFDMSYGLIWLLMIWMACSGISQQSDLPLTSSQPQSDQPKPPIRSIEPVNRKEPAQFVQPHQAVYTVRLVTRHIWYIFVLVVMSVFLLLASLLGARQATSLAWERQALAAKASGMTEQAKAFLEQSLSIYPARTSARLQLAGLSDDLGAAKMLQQGLVYDRAEPDLWAALGRALSGLHPKDAVSAWEHAVRLDPFSRTRQTEAISHLTSLVHRLQREQRLQEAVATALIGYRLYVRYEELANKLAMTIMKRNDRSFMVTAEAKYLGRQLGEYVFRHPPGHR</sequence>
<dbReference type="Pfam" id="PF04932">
    <property type="entry name" value="Wzy_C"/>
    <property type="match status" value="1"/>
</dbReference>
<feature type="transmembrane region" description="Helical" evidence="5">
    <location>
        <begin position="359"/>
        <end position="378"/>
    </location>
</feature>
<reference evidence="7 8" key="1">
    <citation type="submission" date="2018-11" db="EMBL/GenBank/DDBJ databases">
        <title>Genome sequencing of Paenibacillus lentus DSM25539(T).</title>
        <authorList>
            <person name="Kook J.-K."/>
            <person name="Park S.-N."/>
            <person name="Lim Y.K."/>
        </authorList>
    </citation>
    <scope>NUCLEOTIDE SEQUENCE [LARGE SCALE GENOMIC DNA]</scope>
    <source>
        <strain evidence="7 8">DSM 25539</strain>
    </source>
</reference>
<feature type="transmembrane region" description="Helical" evidence="5">
    <location>
        <begin position="553"/>
        <end position="578"/>
    </location>
</feature>
<comment type="subcellular location">
    <subcellularLocation>
        <location evidence="1">Membrane</location>
        <topology evidence="1">Multi-pass membrane protein</topology>
    </subcellularLocation>
</comment>
<evidence type="ECO:0000256" key="1">
    <source>
        <dbReference type="ARBA" id="ARBA00004141"/>
    </source>
</evidence>
<dbReference type="InterPro" id="IPR011990">
    <property type="entry name" value="TPR-like_helical_dom_sf"/>
</dbReference>
<evidence type="ECO:0000256" key="3">
    <source>
        <dbReference type="ARBA" id="ARBA00022989"/>
    </source>
</evidence>
<organism evidence="7 8">
    <name type="scientific">Paenibacillus lentus</name>
    <dbReference type="NCBI Taxonomy" id="1338368"/>
    <lineage>
        <taxon>Bacteria</taxon>
        <taxon>Bacillati</taxon>
        <taxon>Bacillota</taxon>
        <taxon>Bacilli</taxon>
        <taxon>Bacillales</taxon>
        <taxon>Paenibacillaceae</taxon>
        <taxon>Paenibacillus</taxon>
    </lineage>
</organism>
<feature type="transmembrane region" description="Helical" evidence="5">
    <location>
        <begin position="68"/>
        <end position="90"/>
    </location>
</feature>
<accession>A0A3S8RTC5</accession>